<evidence type="ECO:0000256" key="1">
    <source>
        <dbReference type="SAM" id="MobiDB-lite"/>
    </source>
</evidence>
<accession>A0A5B7IEY7</accession>
<comment type="caution">
    <text evidence="2">The sequence shown here is derived from an EMBL/GenBank/DDBJ whole genome shotgun (WGS) entry which is preliminary data.</text>
</comment>
<proteinExistence type="predicted"/>
<feature type="region of interest" description="Disordered" evidence="1">
    <location>
        <begin position="1"/>
        <end position="22"/>
    </location>
</feature>
<reference evidence="2 3" key="1">
    <citation type="submission" date="2019-05" db="EMBL/GenBank/DDBJ databases">
        <title>Another draft genome of Portunus trituberculatus and its Hox gene families provides insights of decapod evolution.</title>
        <authorList>
            <person name="Jeong J.-H."/>
            <person name="Song I."/>
            <person name="Kim S."/>
            <person name="Choi T."/>
            <person name="Kim D."/>
            <person name="Ryu S."/>
            <person name="Kim W."/>
        </authorList>
    </citation>
    <scope>NUCLEOTIDE SEQUENCE [LARGE SCALE GENOMIC DNA]</scope>
    <source>
        <tissue evidence="2">Muscle</tissue>
    </source>
</reference>
<dbReference type="Proteomes" id="UP000324222">
    <property type="component" value="Unassembled WGS sequence"/>
</dbReference>
<protein>
    <submittedName>
        <fullName evidence="2">Uncharacterized protein</fullName>
    </submittedName>
</protein>
<evidence type="ECO:0000313" key="2">
    <source>
        <dbReference type="EMBL" id="MPC82442.1"/>
    </source>
</evidence>
<dbReference type="EMBL" id="VSRR010059781">
    <property type="protein sequence ID" value="MPC82442.1"/>
    <property type="molecule type" value="Genomic_DNA"/>
</dbReference>
<gene>
    <name evidence="2" type="ORF">E2C01_077110</name>
</gene>
<evidence type="ECO:0000313" key="3">
    <source>
        <dbReference type="Proteomes" id="UP000324222"/>
    </source>
</evidence>
<dbReference type="AlphaFoldDB" id="A0A5B7IEY7"/>
<name>A0A5B7IEY7_PORTR</name>
<sequence>MSAAAQGNTPVSSTKSSTPSCQASSAVLTWYPSWYTARHTSGGAHGTRTSTFLTSVPARCVAPKSASLTRRRSLSKSRML</sequence>
<keyword evidence="3" id="KW-1185">Reference proteome</keyword>
<organism evidence="2 3">
    <name type="scientific">Portunus trituberculatus</name>
    <name type="common">Swimming crab</name>
    <name type="synonym">Neptunus trituberculatus</name>
    <dbReference type="NCBI Taxonomy" id="210409"/>
    <lineage>
        <taxon>Eukaryota</taxon>
        <taxon>Metazoa</taxon>
        <taxon>Ecdysozoa</taxon>
        <taxon>Arthropoda</taxon>
        <taxon>Crustacea</taxon>
        <taxon>Multicrustacea</taxon>
        <taxon>Malacostraca</taxon>
        <taxon>Eumalacostraca</taxon>
        <taxon>Eucarida</taxon>
        <taxon>Decapoda</taxon>
        <taxon>Pleocyemata</taxon>
        <taxon>Brachyura</taxon>
        <taxon>Eubrachyura</taxon>
        <taxon>Portunoidea</taxon>
        <taxon>Portunidae</taxon>
        <taxon>Portuninae</taxon>
        <taxon>Portunus</taxon>
    </lineage>
</organism>
<feature type="compositionally biased region" description="Low complexity" evidence="1">
    <location>
        <begin position="10"/>
        <end position="22"/>
    </location>
</feature>